<gene>
    <name evidence="8" type="ORF">IHV25_00570</name>
</gene>
<dbReference type="InterPro" id="IPR003423">
    <property type="entry name" value="OMP_efflux"/>
</dbReference>
<keyword evidence="3" id="KW-0813">Transport</keyword>
<evidence type="ECO:0000256" key="3">
    <source>
        <dbReference type="ARBA" id="ARBA00022448"/>
    </source>
</evidence>
<dbReference type="GO" id="GO:0015562">
    <property type="term" value="F:efflux transmembrane transporter activity"/>
    <property type="evidence" value="ECO:0007669"/>
    <property type="project" value="InterPro"/>
</dbReference>
<sequence>MVPAPAQAETFEEALVSAYTTNPTLQARRAYGRSVDELVPQALSNWRPSVTVQGSAYHQRQNLSPGPSTTTKPSQVGVSLQQNIFRGLRTLAQTESAEETVKAERASLTAVEQNTLFSAAQIYLVVLRDQAVVELNRNNEEVLQRQLQAVRDRFNVGELTRTDVSQAESRLAAATATRIASEGVLMGSEATYEKIVGHPPRNLVTPSPYQNLPLSMEDALEIARRSNPAVIAAEHLWQGSRADIRDQQGRLLPTIWAEVSYNIGHEISSRDIDSSAFRAGLNVTIPLYQSGLVYSQIRQAKHVAGQKRLLVDESRDATVEQLSQSWESYRSAIAQVTAYESQIRAATIALDGVRRENEVGSRTVLDVLDAEQELLLARVNLVQAQTDRAIYSYQVLTAIGGMTAENLRLNTPINDPDAHYRSVRYQWFGSDTDANADAELGVNRDIVEDVSQATGLRDVRQPERPVAD</sequence>
<evidence type="ECO:0000256" key="2">
    <source>
        <dbReference type="ARBA" id="ARBA00007613"/>
    </source>
</evidence>
<dbReference type="InterPro" id="IPR010130">
    <property type="entry name" value="T1SS_OMP_TolC"/>
</dbReference>
<dbReference type="Proteomes" id="UP000631034">
    <property type="component" value="Unassembled WGS sequence"/>
</dbReference>
<dbReference type="NCBIfam" id="TIGR01844">
    <property type="entry name" value="type_I_sec_TolC"/>
    <property type="match status" value="1"/>
</dbReference>
<evidence type="ECO:0000313" key="9">
    <source>
        <dbReference type="Proteomes" id="UP000631034"/>
    </source>
</evidence>
<accession>A0A8J7CNQ0</accession>
<keyword evidence="4" id="KW-1134">Transmembrane beta strand</keyword>
<comment type="similarity">
    <text evidence="2">Belongs to the outer membrane factor (OMF) (TC 1.B.17) family.</text>
</comment>
<organism evidence="8 9">
    <name type="scientific">Phaeovibrio sulfidiphilus</name>
    <dbReference type="NCBI Taxonomy" id="1220600"/>
    <lineage>
        <taxon>Bacteria</taxon>
        <taxon>Pseudomonadati</taxon>
        <taxon>Pseudomonadota</taxon>
        <taxon>Alphaproteobacteria</taxon>
        <taxon>Rhodospirillales</taxon>
        <taxon>Rhodospirillaceae</taxon>
        <taxon>Phaeovibrio</taxon>
    </lineage>
</organism>
<dbReference type="EMBL" id="JACZHT010000001">
    <property type="protein sequence ID" value="MBE1236152.1"/>
    <property type="molecule type" value="Genomic_DNA"/>
</dbReference>
<dbReference type="Gene3D" id="1.20.1600.10">
    <property type="entry name" value="Outer membrane efflux proteins (OEP)"/>
    <property type="match status" value="1"/>
</dbReference>
<dbReference type="GO" id="GO:1990281">
    <property type="term" value="C:efflux pump complex"/>
    <property type="evidence" value="ECO:0007669"/>
    <property type="project" value="TreeGrafter"/>
</dbReference>
<dbReference type="GO" id="GO:0009279">
    <property type="term" value="C:cell outer membrane"/>
    <property type="evidence" value="ECO:0007669"/>
    <property type="project" value="UniProtKB-SubCell"/>
</dbReference>
<evidence type="ECO:0000313" key="8">
    <source>
        <dbReference type="EMBL" id="MBE1236152.1"/>
    </source>
</evidence>
<evidence type="ECO:0000256" key="6">
    <source>
        <dbReference type="ARBA" id="ARBA00023136"/>
    </source>
</evidence>
<comment type="subcellular location">
    <subcellularLocation>
        <location evidence="1">Cell outer membrane</location>
    </subcellularLocation>
</comment>
<evidence type="ECO:0000256" key="1">
    <source>
        <dbReference type="ARBA" id="ARBA00004442"/>
    </source>
</evidence>
<evidence type="ECO:0000256" key="7">
    <source>
        <dbReference type="ARBA" id="ARBA00023237"/>
    </source>
</evidence>
<dbReference type="GO" id="GO:0015288">
    <property type="term" value="F:porin activity"/>
    <property type="evidence" value="ECO:0007669"/>
    <property type="project" value="TreeGrafter"/>
</dbReference>
<dbReference type="PANTHER" id="PTHR30026">
    <property type="entry name" value="OUTER MEMBRANE PROTEIN TOLC"/>
    <property type="match status" value="1"/>
</dbReference>
<keyword evidence="9" id="KW-1185">Reference proteome</keyword>
<evidence type="ECO:0000256" key="5">
    <source>
        <dbReference type="ARBA" id="ARBA00022692"/>
    </source>
</evidence>
<dbReference type="SUPFAM" id="SSF56954">
    <property type="entry name" value="Outer membrane efflux proteins (OEP)"/>
    <property type="match status" value="1"/>
</dbReference>
<dbReference type="PANTHER" id="PTHR30026:SF22">
    <property type="entry name" value="OUTER MEMBRANE EFFLUX PROTEIN"/>
    <property type="match status" value="1"/>
</dbReference>
<keyword evidence="5" id="KW-0812">Transmembrane</keyword>
<proteinExistence type="inferred from homology"/>
<evidence type="ECO:0000256" key="4">
    <source>
        <dbReference type="ARBA" id="ARBA00022452"/>
    </source>
</evidence>
<dbReference type="AlphaFoldDB" id="A0A8J7CNQ0"/>
<dbReference type="InterPro" id="IPR051906">
    <property type="entry name" value="TolC-like"/>
</dbReference>
<dbReference type="Pfam" id="PF02321">
    <property type="entry name" value="OEP"/>
    <property type="match status" value="2"/>
</dbReference>
<comment type="caution">
    <text evidence="8">The sequence shown here is derived from an EMBL/GenBank/DDBJ whole genome shotgun (WGS) entry which is preliminary data.</text>
</comment>
<keyword evidence="6" id="KW-0472">Membrane</keyword>
<keyword evidence="7" id="KW-0998">Cell outer membrane</keyword>
<name>A0A8J7CNQ0_9PROT</name>
<reference evidence="8" key="1">
    <citation type="submission" date="2020-10" db="EMBL/GenBank/DDBJ databases">
        <title>Genome sequence of the unusual species of purple photosynthetic bacteria, Phaeovibrio sulfidiphilus DSM 23193, type strain.</title>
        <authorList>
            <person name="Kyndt J.A."/>
            <person name="Meyer T.E."/>
        </authorList>
    </citation>
    <scope>NUCLEOTIDE SEQUENCE</scope>
    <source>
        <strain evidence="8">DSM 23193</strain>
    </source>
</reference>
<protein>
    <submittedName>
        <fullName evidence="8">TolC family outer membrane protein</fullName>
    </submittedName>
</protein>